<keyword evidence="3" id="KW-1185">Reference proteome</keyword>
<evidence type="ECO:0000313" key="3">
    <source>
        <dbReference type="Proteomes" id="UP001158045"/>
    </source>
</evidence>
<keyword evidence="1" id="KW-1133">Transmembrane helix</keyword>
<feature type="transmembrane region" description="Helical" evidence="1">
    <location>
        <begin position="18"/>
        <end position="37"/>
    </location>
</feature>
<protein>
    <recommendedName>
        <fullName evidence="4">DUF5305 domain-containing protein</fullName>
    </recommendedName>
</protein>
<dbReference type="InterPro" id="IPR046555">
    <property type="entry name" value="DUF6709"/>
</dbReference>
<accession>A0ABT6NCY4</accession>
<dbReference type="Pfam" id="PF20456">
    <property type="entry name" value="DUF6709"/>
    <property type="match status" value="1"/>
</dbReference>
<sequence>MIAENLLTHIKNVHKRSYIVRIVVLLILFTFLTIAFYDDIRSLTQPVEYKDFNSLYEISYDFTPYYYETPADFNNIYTFDTAYVDEDDNVLQYYAALINEDGYFVLAEVPVKLYDDIDVKQYIGHFVAVEEDLKAMILEDLIALDFSEQEAIDMMPSQLFKVEDNRTVSWFFVAILIIGYLYIIYSVIKFIGVLADSSNAAIQKQAALAGDADRILMDLERAPVHAMHPNFGVAGSNYILIHKNKINIIPSREVIWAYEHVYKKRVYFLFTVSKVHSLLLATKDKKYQVVLKAKEIPSALETVNKTTPWLIFGYTKEIEQMYKNNRDYLISEVNRSYKETELDDEY</sequence>
<gene>
    <name evidence="2" type="ORF">QE109_09035</name>
</gene>
<organism evidence="2 3">
    <name type="scientific">Fusibacter bizertensis</name>
    <dbReference type="NCBI Taxonomy" id="1488331"/>
    <lineage>
        <taxon>Bacteria</taxon>
        <taxon>Bacillati</taxon>
        <taxon>Bacillota</taxon>
        <taxon>Clostridia</taxon>
        <taxon>Eubacteriales</taxon>
        <taxon>Eubacteriales Family XII. Incertae Sedis</taxon>
        <taxon>Fusibacter</taxon>
    </lineage>
</organism>
<keyword evidence="1" id="KW-0812">Transmembrane</keyword>
<evidence type="ECO:0000256" key="1">
    <source>
        <dbReference type="SAM" id="Phobius"/>
    </source>
</evidence>
<feature type="transmembrane region" description="Helical" evidence="1">
    <location>
        <begin position="168"/>
        <end position="188"/>
    </location>
</feature>
<dbReference type="RefSeq" id="WP_281094131.1">
    <property type="nucleotide sequence ID" value="NZ_JARYZI010000005.1"/>
</dbReference>
<dbReference type="Proteomes" id="UP001158045">
    <property type="component" value="Unassembled WGS sequence"/>
</dbReference>
<evidence type="ECO:0000313" key="2">
    <source>
        <dbReference type="EMBL" id="MDH8678290.1"/>
    </source>
</evidence>
<dbReference type="EMBL" id="JARYZI010000005">
    <property type="protein sequence ID" value="MDH8678290.1"/>
    <property type="molecule type" value="Genomic_DNA"/>
</dbReference>
<keyword evidence="1" id="KW-0472">Membrane</keyword>
<evidence type="ECO:0008006" key="4">
    <source>
        <dbReference type="Google" id="ProtNLM"/>
    </source>
</evidence>
<reference evidence="2 3" key="1">
    <citation type="submission" date="2023-04" db="EMBL/GenBank/DDBJ databases">
        <title>Fusibacter bizertensis strain WBS, isolated from littoral bottom sediments of the Arctic seas - biochemical and genomic analysis.</title>
        <authorList>
            <person name="Brioukhanov A.L."/>
        </authorList>
    </citation>
    <scope>NUCLEOTIDE SEQUENCE [LARGE SCALE GENOMIC DNA]</scope>
    <source>
        <strain evidence="2 3">WBS</strain>
    </source>
</reference>
<comment type="caution">
    <text evidence="2">The sequence shown here is derived from an EMBL/GenBank/DDBJ whole genome shotgun (WGS) entry which is preliminary data.</text>
</comment>
<name>A0ABT6NCY4_9FIRM</name>
<proteinExistence type="predicted"/>